<dbReference type="SMART" id="SM00642">
    <property type="entry name" value="Aamy"/>
    <property type="match status" value="1"/>
</dbReference>
<reference evidence="4 5" key="1">
    <citation type="submission" date="2020-08" db="EMBL/GenBank/DDBJ databases">
        <title>Genome public.</title>
        <authorList>
            <person name="Liu C."/>
            <person name="Sun Q."/>
        </authorList>
    </citation>
    <scope>NUCLEOTIDE SEQUENCE [LARGE SCALE GENOMIC DNA]</scope>
    <source>
        <strain evidence="4 5">BX10</strain>
    </source>
</reference>
<evidence type="ECO:0000259" key="3">
    <source>
        <dbReference type="SMART" id="SM00642"/>
    </source>
</evidence>
<evidence type="ECO:0000256" key="1">
    <source>
        <dbReference type="ARBA" id="ARBA00008061"/>
    </source>
</evidence>
<dbReference type="SUPFAM" id="SSF51011">
    <property type="entry name" value="Glycosyl hydrolase domain"/>
    <property type="match status" value="1"/>
</dbReference>
<gene>
    <name evidence="4" type="ORF">H8708_10345</name>
</gene>
<dbReference type="Proteomes" id="UP000647491">
    <property type="component" value="Unassembled WGS sequence"/>
</dbReference>
<comment type="caution">
    <text evidence="4">The sequence shown here is derived from an EMBL/GenBank/DDBJ whole genome shotgun (WGS) entry which is preliminary data.</text>
</comment>
<dbReference type="SUPFAM" id="SSF51445">
    <property type="entry name" value="(Trans)glycosidases"/>
    <property type="match status" value="1"/>
</dbReference>
<sequence length="670" mass="76630">MTGRKNRHELLYPLGVTPTEEGAEILVQAEGKKVSLLLFRRGEKKAAEVIDFQERDRVGDVWSMTLRGYDLENMEYGFQCDGQWMPDPCARMVTGREKWGDLSRAGKPVRARLLTGEFDWEDDVRPEIPYSDSIIYRLHVRGFTKHRTSGVKDRGTFGGIREKIPYLKELGVTAVELLPVTEFDEVMVTEPAAGLPGQKPEATGRINYWGYGPSFLYALKTSYGSGETEPEREFKELVKALHRENMECILEFYFTGKESPGDVLHVLRYWLQEYHVDGFRLTGFAPREAIAGDPFLRCTKLFADSWEEALERRPKTGYPMPGDGKVTLRDKHLAEYNGRFEEDMRRLLKGDEGMLNSLAFHSRRNPAEYGVINYMANTNGMTMMDMVSYDRKHNEDNHEDNRDGTDHNYSWNCGEEGPTRKKRIRDLRRQQLCNGFLLLFLSQGTPLLLAGDEFGNSQEGNNNAYCQDNRISWLDWRLLETNRDIFEFVKGLIAFRKKHGVFHMEREPRIMDYRSCGRPDVSYHGEYVWRPEFENFRRQLGILYWGEYGTKEDGSQDDTMYVLYNMHWEPHVFGLPHLPKGQTWHVLYDTSKGPEKGVYGETAAPELKDQSQIAMTPRSIVVLCGQPGNGVLEEESSRELPTPAAGPEAKASADPSAVQSVKASADPSAV</sequence>
<proteinExistence type="inferred from homology"/>
<dbReference type="Gene3D" id="2.60.40.10">
    <property type="entry name" value="Immunoglobulins"/>
    <property type="match status" value="1"/>
</dbReference>
<dbReference type="InterPro" id="IPR013783">
    <property type="entry name" value="Ig-like_fold"/>
</dbReference>
<dbReference type="InterPro" id="IPR013780">
    <property type="entry name" value="Glyco_hydro_b"/>
</dbReference>
<name>A0ABR7NUM7_9FIRM</name>
<dbReference type="RefSeq" id="WP_262427804.1">
    <property type="nucleotide sequence ID" value="NZ_JACRTJ010000023.1"/>
</dbReference>
<protein>
    <submittedName>
        <fullName evidence="4">Alpha-amylase</fullName>
    </submittedName>
</protein>
<dbReference type="Pfam" id="PF00128">
    <property type="entry name" value="Alpha-amylase"/>
    <property type="match status" value="1"/>
</dbReference>
<dbReference type="Gene3D" id="3.20.20.80">
    <property type="entry name" value="Glycosidases"/>
    <property type="match status" value="2"/>
</dbReference>
<dbReference type="EMBL" id="JACRTJ010000023">
    <property type="protein sequence ID" value="MBC8599619.1"/>
    <property type="molecule type" value="Genomic_DNA"/>
</dbReference>
<dbReference type="Gene3D" id="2.60.40.1180">
    <property type="entry name" value="Golgi alpha-mannosidase II"/>
    <property type="match status" value="1"/>
</dbReference>
<feature type="compositionally biased region" description="Basic and acidic residues" evidence="2">
    <location>
        <begin position="393"/>
        <end position="406"/>
    </location>
</feature>
<dbReference type="InterPro" id="IPR017853">
    <property type="entry name" value="GH"/>
</dbReference>
<accession>A0ABR7NUM7</accession>
<dbReference type="InterPro" id="IPR014756">
    <property type="entry name" value="Ig_E-set"/>
</dbReference>
<organism evidence="4 5">
    <name type="scientific">Enterocloster hominis</name>
    <name type="common">ex Liu et al. 2021</name>
    <dbReference type="NCBI Taxonomy" id="2763663"/>
    <lineage>
        <taxon>Bacteria</taxon>
        <taxon>Bacillati</taxon>
        <taxon>Bacillota</taxon>
        <taxon>Clostridia</taxon>
        <taxon>Lachnospirales</taxon>
        <taxon>Lachnospiraceae</taxon>
        <taxon>Enterocloster</taxon>
    </lineage>
</organism>
<comment type="similarity">
    <text evidence="1">Belongs to the glycosyl hydrolase 13 family.</text>
</comment>
<dbReference type="InterPro" id="IPR006047">
    <property type="entry name" value="GH13_cat_dom"/>
</dbReference>
<evidence type="ECO:0000313" key="4">
    <source>
        <dbReference type="EMBL" id="MBC8599619.1"/>
    </source>
</evidence>
<dbReference type="PANTHER" id="PTHR43002">
    <property type="entry name" value="GLYCOGEN DEBRANCHING ENZYME"/>
    <property type="match status" value="1"/>
</dbReference>
<keyword evidence="5" id="KW-1185">Reference proteome</keyword>
<feature type="region of interest" description="Disordered" evidence="2">
    <location>
        <begin position="393"/>
        <end position="416"/>
    </location>
</feature>
<feature type="region of interest" description="Disordered" evidence="2">
    <location>
        <begin position="631"/>
        <end position="670"/>
    </location>
</feature>
<evidence type="ECO:0000256" key="2">
    <source>
        <dbReference type="SAM" id="MobiDB-lite"/>
    </source>
</evidence>
<evidence type="ECO:0000313" key="5">
    <source>
        <dbReference type="Proteomes" id="UP000647491"/>
    </source>
</evidence>
<feature type="domain" description="Glycosyl hydrolase family 13 catalytic" evidence="3">
    <location>
        <begin position="137"/>
        <end position="496"/>
    </location>
</feature>
<dbReference type="SUPFAM" id="SSF81296">
    <property type="entry name" value="E set domains"/>
    <property type="match status" value="1"/>
</dbReference>